<dbReference type="PANTHER" id="PTHR10947:SF0">
    <property type="entry name" value="PHENYLALANINE--TRNA LIGASE BETA SUBUNIT"/>
    <property type="match status" value="1"/>
</dbReference>
<dbReference type="PANTHER" id="PTHR10947">
    <property type="entry name" value="PHENYLALANYL-TRNA SYNTHETASE BETA CHAIN AND LEUCINE-RICH REPEAT-CONTAINING PROTEIN 47"/>
    <property type="match status" value="1"/>
</dbReference>
<protein>
    <submittedName>
        <fullName evidence="1">Phenylalanine--tRNA ligase</fullName>
        <ecNumber evidence="1">6.1.1.20</ecNumber>
    </submittedName>
</protein>
<reference evidence="1" key="2">
    <citation type="submission" date="2020-06" db="EMBL/GenBank/DDBJ databases">
        <title>Helianthus annuus Genome sequencing and assembly Release 2.</title>
        <authorList>
            <person name="Gouzy J."/>
            <person name="Langlade N."/>
            <person name="Munos S."/>
        </authorList>
    </citation>
    <scope>NUCLEOTIDE SEQUENCE</scope>
    <source>
        <tissue evidence="1">Leaves</tissue>
    </source>
</reference>
<evidence type="ECO:0000313" key="2">
    <source>
        <dbReference type="Proteomes" id="UP000215914"/>
    </source>
</evidence>
<dbReference type="InterPro" id="IPR045864">
    <property type="entry name" value="aa-tRNA-synth_II/BPL/LPL"/>
</dbReference>
<dbReference type="Gene3D" id="3.30.930.10">
    <property type="entry name" value="Bira Bifunctional Protein, Domain 2"/>
    <property type="match status" value="1"/>
</dbReference>
<dbReference type="AlphaFoldDB" id="A0A9K3EGT7"/>
<sequence>MAGILNTVAHNKDHPKPIKIFQVVGDVTVFDELKDVGATNHRQLVALYCGATSSFEVKLCFLNIIFPNMKI</sequence>
<evidence type="ECO:0000313" key="1">
    <source>
        <dbReference type="EMBL" id="KAF5772793.1"/>
    </source>
</evidence>
<dbReference type="GO" id="GO:0004826">
    <property type="term" value="F:phenylalanine-tRNA ligase activity"/>
    <property type="evidence" value="ECO:0007669"/>
    <property type="project" value="UniProtKB-EC"/>
</dbReference>
<accession>A0A9K3EGT7</accession>
<dbReference type="GO" id="GO:0006432">
    <property type="term" value="P:phenylalanyl-tRNA aminoacylation"/>
    <property type="evidence" value="ECO:0007669"/>
    <property type="project" value="InterPro"/>
</dbReference>
<dbReference type="Gramene" id="mRNA:HanXRQr2_Chr13g0581361">
    <property type="protein sequence ID" value="mRNA:HanXRQr2_Chr13g0581361"/>
    <property type="gene ID" value="HanXRQr2_Chr13g0581361"/>
</dbReference>
<organism evidence="1 2">
    <name type="scientific">Helianthus annuus</name>
    <name type="common">Common sunflower</name>
    <dbReference type="NCBI Taxonomy" id="4232"/>
    <lineage>
        <taxon>Eukaryota</taxon>
        <taxon>Viridiplantae</taxon>
        <taxon>Streptophyta</taxon>
        <taxon>Embryophyta</taxon>
        <taxon>Tracheophyta</taxon>
        <taxon>Spermatophyta</taxon>
        <taxon>Magnoliopsida</taxon>
        <taxon>eudicotyledons</taxon>
        <taxon>Gunneridae</taxon>
        <taxon>Pentapetalae</taxon>
        <taxon>asterids</taxon>
        <taxon>campanulids</taxon>
        <taxon>Asterales</taxon>
        <taxon>Asteraceae</taxon>
        <taxon>Asteroideae</taxon>
        <taxon>Heliantheae alliance</taxon>
        <taxon>Heliantheae</taxon>
        <taxon>Helianthus</taxon>
    </lineage>
</organism>
<comment type="caution">
    <text evidence="1">The sequence shown here is derived from an EMBL/GenBank/DDBJ whole genome shotgun (WGS) entry which is preliminary data.</text>
</comment>
<dbReference type="InterPro" id="IPR045060">
    <property type="entry name" value="Phe-tRNA-ligase_IIc_bsu"/>
</dbReference>
<keyword evidence="1" id="KW-0436">Ligase</keyword>
<keyword evidence="2" id="KW-1185">Reference proteome</keyword>
<gene>
    <name evidence="1" type="ORF">HanXRQr2_Chr13g0581361</name>
</gene>
<dbReference type="EMBL" id="MNCJ02000328">
    <property type="protein sequence ID" value="KAF5772793.1"/>
    <property type="molecule type" value="Genomic_DNA"/>
</dbReference>
<name>A0A9K3EGT7_HELAN</name>
<dbReference type="Proteomes" id="UP000215914">
    <property type="component" value="Unassembled WGS sequence"/>
</dbReference>
<reference evidence="1" key="1">
    <citation type="journal article" date="2017" name="Nature">
        <title>The sunflower genome provides insights into oil metabolism, flowering and Asterid evolution.</title>
        <authorList>
            <person name="Badouin H."/>
            <person name="Gouzy J."/>
            <person name="Grassa C.J."/>
            <person name="Murat F."/>
            <person name="Staton S.E."/>
            <person name="Cottret L."/>
            <person name="Lelandais-Briere C."/>
            <person name="Owens G.L."/>
            <person name="Carrere S."/>
            <person name="Mayjonade B."/>
            <person name="Legrand L."/>
            <person name="Gill N."/>
            <person name="Kane N.C."/>
            <person name="Bowers J.E."/>
            <person name="Hubner S."/>
            <person name="Bellec A."/>
            <person name="Berard A."/>
            <person name="Berges H."/>
            <person name="Blanchet N."/>
            <person name="Boniface M.C."/>
            <person name="Brunel D."/>
            <person name="Catrice O."/>
            <person name="Chaidir N."/>
            <person name="Claudel C."/>
            <person name="Donnadieu C."/>
            <person name="Faraut T."/>
            <person name="Fievet G."/>
            <person name="Helmstetter N."/>
            <person name="King M."/>
            <person name="Knapp S.J."/>
            <person name="Lai Z."/>
            <person name="Le Paslier M.C."/>
            <person name="Lippi Y."/>
            <person name="Lorenzon L."/>
            <person name="Mandel J.R."/>
            <person name="Marage G."/>
            <person name="Marchand G."/>
            <person name="Marquand E."/>
            <person name="Bret-Mestries E."/>
            <person name="Morien E."/>
            <person name="Nambeesan S."/>
            <person name="Nguyen T."/>
            <person name="Pegot-Espagnet P."/>
            <person name="Pouilly N."/>
            <person name="Raftis F."/>
            <person name="Sallet E."/>
            <person name="Schiex T."/>
            <person name="Thomas J."/>
            <person name="Vandecasteele C."/>
            <person name="Vares D."/>
            <person name="Vear F."/>
            <person name="Vautrin S."/>
            <person name="Crespi M."/>
            <person name="Mangin B."/>
            <person name="Burke J.M."/>
            <person name="Salse J."/>
            <person name="Munos S."/>
            <person name="Vincourt P."/>
            <person name="Rieseberg L.H."/>
            <person name="Langlade N.B."/>
        </authorList>
    </citation>
    <scope>NUCLEOTIDE SEQUENCE</scope>
    <source>
        <tissue evidence="1">Leaves</tissue>
    </source>
</reference>
<proteinExistence type="predicted"/>
<dbReference type="EC" id="6.1.1.20" evidence="1"/>